<evidence type="ECO:0000313" key="2">
    <source>
        <dbReference type="Proteomes" id="UP001162992"/>
    </source>
</evidence>
<organism evidence="1 2">
    <name type="scientific">Diphasiastrum complanatum</name>
    <name type="common">Issler's clubmoss</name>
    <name type="synonym">Lycopodium complanatum</name>
    <dbReference type="NCBI Taxonomy" id="34168"/>
    <lineage>
        <taxon>Eukaryota</taxon>
        <taxon>Viridiplantae</taxon>
        <taxon>Streptophyta</taxon>
        <taxon>Embryophyta</taxon>
        <taxon>Tracheophyta</taxon>
        <taxon>Lycopodiopsida</taxon>
        <taxon>Lycopodiales</taxon>
        <taxon>Lycopodiaceae</taxon>
        <taxon>Lycopodioideae</taxon>
        <taxon>Diphasiastrum</taxon>
    </lineage>
</organism>
<dbReference type="EMBL" id="CM055099">
    <property type="protein sequence ID" value="KAJ7545834.1"/>
    <property type="molecule type" value="Genomic_DNA"/>
</dbReference>
<comment type="caution">
    <text evidence="1">The sequence shown here is derived from an EMBL/GenBank/DDBJ whole genome shotgun (WGS) entry which is preliminary data.</text>
</comment>
<reference evidence="2" key="1">
    <citation type="journal article" date="2024" name="Proc. Natl. Acad. Sci. U.S.A.">
        <title>Extraordinary preservation of gene collinearity over three hundred million years revealed in homosporous lycophytes.</title>
        <authorList>
            <person name="Li C."/>
            <person name="Wickell D."/>
            <person name="Kuo L.Y."/>
            <person name="Chen X."/>
            <person name="Nie B."/>
            <person name="Liao X."/>
            <person name="Peng D."/>
            <person name="Ji J."/>
            <person name="Jenkins J."/>
            <person name="Williams M."/>
            <person name="Shu S."/>
            <person name="Plott C."/>
            <person name="Barry K."/>
            <person name="Rajasekar S."/>
            <person name="Grimwood J."/>
            <person name="Han X."/>
            <person name="Sun S."/>
            <person name="Hou Z."/>
            <person name="He W."/>
            <person name="Dai G."/>
            <person name="Sun C."/>
            <person name="Schmutz J."/>
            <person name="Leebens-Mack J.H."/>
            <person name="Li F.W."/>
            <person name="Wang L."/>
        </authorList>
    </citation>
    <scope>NUCLEOTIDE SEQUENCE [LARGE SCALE GENOMIC DNA]</scope>
    <source>
        <strain evidence="2">cv. PW_Plant_1</strain>
    </source>
</reference>
<dbReference type="Proteomes" id="UP001162992">
    <property type="component" value="Chromosome 8"/>
</dbReference>
<name>A0ACC2CUZ9_DIPCM</name>
<gene>
    <name evidence="1" type="ORF">O6H91_08G012400</name>
</gene>
<evidence type="ECO:0000313" key="1">
    <source>
        <dbReference type="EMBL" id="KAJ7545834.1"/>
    </source>
</evidence>
<accession>A0ACC2CUZ9</accession>
<sequence length="718" mass="77425">MDFIQSSVTRSFGLSTATSGFGDSLPNMSSEENQRARVGHAASNQTSMQPLSPSSTLKSSRSAAGHAFLNVDDGDELGGPLKLSRRELYSCRQSDLSSHWTSGPNNGFALMRGGNSFMDDHSPWSSSSPTSAYSCDGILHGSHGYVMGDPRFLPRTDSVSSTSAYACSPRDSRLYRPFYPHQYSSAVCGNRSTSLFTASQWAELEDQALIFKYMMAGTTIPPHLLGPILKSLAAIRGFSSIPYHASAAGWGNFYPGVASNPDPEPGRCRRTDGKKWRCAREAVPDQKYCDRHIHRGRNRSRKLSENQALSSSSSHSSGVAVSSLTAASLSSPVTSTCASAAQTAAGLEHAAHGSNTRPTTITPSQQTFSTFATRNQLNSYNESAQQFLLPFQSASTEASMANKDHHRYGNGSCKDNAPLGSEQLFFSELACRDQSSPGQASTRCMQNRDMFRSLQGSALRRSFPDSLSPASQHDQSSGLLHQYSSSQRRNDIEFSSTTEGSDVEMAFPHEQQKSFLGGEYGTVNAASVAKESAEQPLRHFFDDWPRERDPSAISWMDQSEEEKSVRSGCGTQLSISIPMTSSDSPATSVSPSREKPGLPPLTLSMSRPVEEKLLRAAEQTQMKLGMSMALGMEDRHRQLPSVPITWEAPVGGPLAEMLQSSTPRGSSKPSSGLNLLCEGWESSPRDNPHNLSSRSPSAVLQTAAAASNGSCCSSPHGS</sequence>
<proteinExistence type="predicted"/>
<keyword evidence="2" id="KW-1185">Reference proteome</keyword>
<protein>
    <submittedName>
        <fullName evidence="1">Uncharacterized protein</fullName>
    </submittedName>
</protein>